<dbReference type="PANTHER" id="PTHR11616">
    <property type="entry name" value="SODIUM/CHLORIDE DEPENDENT TRANSPORTER"/>
    <property type="match status" value="1"/>
</dbReference>
<feature type="transmembrane region" description="Helical" evidence="9">
    <location>
        <begin position="172"/>
        <end position="195"/>
    </location>
</feature>
<feature type="transmembrane region" description="Helical" evidence="9">
    <location>
        <begin position="93"/>
        <end position="120"/>
    </location>
</feature>
<keyword evidence="2" id="KW-0813">Transport</keyword>
<dbReference type="Proteomes" id="UP000887578">
    <property type="component" value="Unplaced"/>
</dbReference>
<feature type="binding site" evidence="7">
    <location>
        <position position="68"/>
    </location>
    <ligand>
        <name>Na(+)</name>
        <dbReference type="ChEBI" id="CHEBI:29101"/>
        <label>1</label>
    </ligand>
</feature>
<keyword evidence="4" id="KW-0769">Symport</keyword>
<evidence type="ECO:0000256" key="1">
    <source>
        <dbReference type="ARBA" id="ARBA00004141"/>
    </source>
</evidence>
<accession>A0A914QQZ2</accession>
<dbReference type="GO" id="GO:0005886">
    <property type="term" value="C:plasma membrane"/>
    <property type="evidence" value="ECO:0007669"/>
    <property type="project" value="TreeGrafter"/>
</dbReference>
<dbReference type="GO" id="GO:0005332">
    <property type="term" value="F:gamma-aminobutyric acid:sodium:chloride symporter activity"/>
    <property type="evidence" value="ECO:0007669"/>
    <property type="project" value="TreeGrafter"/>
</dbReference>
<evidence type="ECO:0000313" key="11">
    <source>
        <dbReference type="WBParaSite" id="PDA_v2.g6181.t1"/>
    </source>
</evidence>
<evidence type="ECO:0000256" key="3">
    <source>
        <dbReference type="ARBA" id="ARBA00022692"/>
    </source>
</evidence>
<evidence type="ECO:0000256" key="4">
    <source>
        <dbReference type="ARBA" id="ARBA00022847"/>
    </source>
</evidence>
<feature type="region of interest" description="Disordered" evidence="8">
    <location>
        <begin position="263"/>
        <end position="297"/>
    </location>
</feature>
<keyword evidence="7" id="KW-0915">Sodium</keyword>
<evidence type="ECO:0000256" key="8">
    <source>
        <dbReference type="SAM" id="MobiDB-lite"/>
    </source>
</evidence>
<name>A0A914QQZ2_9BILA</name>
<keyword evidence="7" id="KW-0479">Metal-binding</keyword>
<dbReference type="PANTHER" id="PTHR11616:SF326">
    <property type="entry name" value="SODIUM-DEPENDENT TRANSPORTER SNF-5"/>
    <property type="match status" value="1"/>
</dbReference>
<dbReference type="GO" id="GO:0046872">
    <property type="term" value="F:metal ion binding"/>
    <property type="evidence" value="ECO:0007669"/>
    <property type="project" value="UniProtKB-KW"/>
</dbReference>
<dbReference type="PRINTS" id="PR00176">
    <property type="entry name" value="NANEUSMPORT"/>
</dbReference>
<dbReference type="Pfam" id="PF00209">
    <property type="entry name" value="SNF"/>
    <property type="match status" value="1"/>
</dbReference>
<dbReference type="GO" id="GO:0043005">
    <property type="term" value="C:neuron projection"/>
    <property type="evidence" value="ECO:0007669"/>
    <property type="project" value="TreeGrafter"/>
</dbReference>
<sequence length="325" mass="36274">MSIFGGTAVFSVLGFMADQQKKEITEVVSSGTALAFVAYPEAMNQIAWVPWLWAFLFFAMLFLLGISSQFGLAEVLCTCIYDTFPSTKNRHLSVASCVCFVLFLGGIIMTTKAGIFYFQIFNDYSASFALCILILLELILVCYIYGIRNYIKDLRSMFGPPRNIFGKIFGKTGWYFIIVWCAVAPICISVIHMVIDQLKVELKYGSYQFPDWSMYLAWFLSVVPLFAIPVALFANVIHFRAIKKPLKDLACVREDWGEITANESKSSISPASDNDVEREKSHASPPPSTTTAASNLYKIRPIEISSTTSDAWNPSTVTARPGKSH</sequence>
<keyword evidence="6 9" id="KW-0472">Membrane</keyword>
<evidence type="ECO:0000256" key="6">
    <source>
        <dbReference type="ARBA" id="ARBA00023136"/>
    </source>
</evidence>
<dbReference type="InterPro" id="IPR037272">
    <property type="entry name" value="SNS_sf"/>
</dbReference>
<evidence type="ECO:0000313" key="10">
    <source>
        <dbReference type="Proteomes" id="UP000887578"/>
    </source>
</evidence>
<comment type="subcellular location">
    <subcellularLocation>
        <location evidence="1">Membrane</location>
        <topology evidence="1">Multi-pass membrane protein</topology>
    </subcellularLocation>
</comment>
<dbReference type="AlphaFoldDB" id="A0A914QQZ2"/>
<keyword evidence="3 9" id="KW-0812">Transmembrane</keyword>
<keyword evidence="10" id="KW-1185">Reference proteome</keyword>
<dbReference type="PROSITE" id="PS50267">
    <property type="entry name" value="NA_NEUROTRAN_SYMP_3"/>
    <property type="match status" value="1"/>
</dbReference>
<dbReference type="WBParaSite" id="PDA_v2.g6181.t1">
    <property type="protein sequence ID" value="PDA_v2.g6181.t1"/>
    <property type="gene ID" value="PDA_v2.g6181"/>
</dbReference>
<evidence type="ECO:0000256" key="9">
    <source>
        <dbReference type="SAM" id="Phobius"/>
    </source>
</evidence>
<dbReference type="InterPro" id="IPR000175">
    <property type="entry name" value="Na/ntran_symport"/>
</dbReference>
<feature type="binding site" evidence="7">
    <location>
        <position position="64"/>
    </location>
    <ligand>
        <name>Na(+)</name>
        <dbReference type="ChEBI" id="CHEBI:29101"/>
        <label>1</label>
    </ligand>
</feature>
<feature type="transmembrane region" description="Helical" evidence="9">
    <location>
        <begin position="215"/>
        <end position="237"/>
    </location>
</feature>
<evidence type="ECO:0000256" key="2">
    <source>
        <dbReference type="ARBA" id="ARBA00022448"/>
    </source>
</evidence>
<reference evidence="11" key="1">
    <citation type="submission" date="2022-11" db="UniProtKB">
        <authorList>
            <consortium name="WormBaseParasite"/>
        </authorList>
    </citation>
    <scope>IDENTIFICATION</scope>
</reference>
<dbReference type="SUPFAM" id="SSF161070">
    <property type="entry name" value="SNF-like"/>
    <property type="match status" value="1"/>
</dbReference>
<feature type="compositionally biased region" description="Polar residues" evidence="8">
    <location>
        <begin position="263"/>
        <end position="272"/>
    </location>
</feature>
<organism evidence="10 11">
    <name type="scientific">Panagrolaimus davidi</name>
    <dbReference type="NCBI Taxonomy" id="227884"/>
    <lineage>
        <taxon>Eukaryota</taxon>
        <taxon>Metazoa</taxon>
        <taxon>Ecdysozoa</taxon>
        <taxon>Nematoda</taxon>
        <taxon>Chromadorea</taxon>
        <taxon>Rhabditida</taxon>
        <taxon>Tylenchina</taxon>
        <taxon>Panagrolaimomorpha</taxon>
        <taxon>Panagrolaimoidea</taxon>
        <taxon>Panagrolaimidae</taxon>
        <taxon>Panagrolaimus</taxon>
    </lineage>
</organism>
<keyword evidence="5 9" id="KW-1133">Transmembrane helix</keyword>
<protein>
    <submittedName>
        <fullName evidence="11">Uncharacterized protein</fullName>
    </submittedName>
</protein>
<proteinExistence type="predicted"/>
<evidence type="ECO:0000256" key="5">
    <source>
        <dbReference type="ARBA" id="ARBA00022989"/>
    </source>
</evidence>
<feature type="transmembrane region" description="Helical" evidence="9">
    <location>
        <begin position="51"/>
        <end position="81"/>
    </location>
</feature>
<feature type="transmembrane region" description="Helical" evidence="9">
    <location>
        <begin position="126"/>
        <end position="151"/>
    </location>
</feature>
<evidence type="ECO:0000256" key="7">
    <source>
        <dbReference type="PIRSR" id="PIRSR600175-1"/>
    </source>
</evidence>